<dbReference type="EMBL" id="BMOE01000025">
    <property type="protein sequence ID" value="GGJ89650.1"/>
    <property type="molecule type" value="Genomic_DNA"/>
</dbReference>
<dbReference type="AlphaFoldDB" id="A0A917PSC5"/>
<dbReference type="Pfam" id="PF00534">
    <property type="entry name" value="Glycos_transf_1"/>
    <property type="match status" value="1"/>
</dbReference>
<dbReference type="PANTHER" id="PTHR45947:SF3">
    <property type="entry name" value="SULFOQUINOVOSYL TRANSFERASE SQD2"/>
    <property type="match status" value="1"/>
</dbReference>
<dbReference type="CDD" id="cd03801">
    <property type="entry name" value="GT4_PimA-like"/>
    <property type="match status" value="1"/>
</dbReference>
<dbReference type="InterPro" id="IPR001296">
    <property type="entry name" value="Glyco_trans_1"/>
</dbReference>
<feature type="domain" description="Glycosyltransferase subfamily 4-like N-terminal" evidence="2">
    <location>
        <begin position="17"/>
        <end position="168"/>
    </location>
</feature>
<keyword evidence="3" id="KW-0808">Transferase</keyword>
<organism evidence="3 4">
    <name type="scientific">Deinococcus aquiradiocola</name>
    <dbReference type="NCBI Taxonomy" id="393059"/>
    <lineage>
        <taxon>Bacteria</taxon>
        <taxon>Thermotogati</taxon>
        <taxon>Deinococcota</taxon>
        <taxon>Deinococci</taxon>
        <taxon>Deinococcales</taxon>
        <taxon>Deinococcaceae</taxon>
        <taxon>Deinococcus</taxon>
    </lineage>
</organism>
<dbReference type="Gene3D" id="3.40.50.2000">
    <property type="entry name" value="Glycogen Phosphorylase B"/>
    <property type="match status" value="2"/>
</dbReference>
<keyword evidence="4" id="KW-1185">Reference proteome</keyword>
<dbReference type="InterPro" id="IPR028098">
    <property type="entry name" value="Glyco_trans_4-like_N"/>
</dbReference>
<dbReference type="Proteomes" id="UP000635726">
    <property type="component" value="Unassembled WGS sequence"/>
</dbReference>
<dbReference type="InterPro" id="IPR050194">
    <property type="entry name" value="Glycosyltransferase_grp1"/>
</dbReference>
<comment type="caution">
    <text evidence="3">The sequence shown here is derived from an EMBL/GenBank/DDBJ whole genome shotgun (WGS) entry which is preliminary data.</text>
</comment>
<evidence type="ECO:0000259" key="1">
    <source>
        <dbReference type="Pfam" id="PF00534"/>
    </source>
</evidence>
<name>A0A917PSC5_9DEIO</name>
<dbReference type="Pfam" id="PF13439">
    <property type="entry name" value="Glyco_transf_4"/>
    <property type="match status" value="1"/>
</dbReference>
<proteinExistence type="predicted"/>
<protein>
    <submittedName>
        <fullName evidence="3">Glycosyl transferase</fullName>
    </submittedName>
</protein>
<accession>A0A917PSC5</accession>
<evidence type="ECO:0000259" key="2">
    <source>
        <dbReference type="Pfam" id="PF13439"/>
    </source>
</evidence>
<evidence type="ECO:0000313" key="4">
    <source>
        <dbReference type="Proteomes" id="UP000635726"/>
    </source>
</evidence>
<dbReference type="PANTHER" id="PTHR45947">
    <property type="entry name" value="SULFOQUINOVOSYL TRANSFERASE SQD2"/>
    <property type="match status" value="1"/>
</dbReference>
<reference evidence="3" key="1">
    <citation type="journal article" date="2014" name="Int. J. Syst. Evol. Microbiol.">
        <title>Complete genome sequence of Corynebacterium casei LMG S-19264T (=DSM 44701T), isolated from a smear-ripened cheese.</title>
        <authorList>
            <consortium name="US DOE Joint Genome Institute (JGI-PGF)"/>
            <person name="Walter F."/>
            <person name="Albersmeier A."/>
            <person name="Kalinowski J."/>
            <person name="Ruckert C."/>
        </authorList>
    </citation>
    <scope>NUCLEOTIDE SEQUENCE</scope>
    <source>
        <strain evidence="3">JCM 14371</strain>
    </source>
</reference>
<gene>
    <name evidence="3" type="ORF">GCM10008939_37060</name>
</gene>
<evidence type="ECO:0000313" key="3">
    <source>
        <dbReference type="EMBL" id="GGJ89650.1"/>
    </source>
</evidence>
<dbReference type="RefSeq" id="WP_229671165.1">
    <property type="nucleotide sequence ID" value="NZ_BMOE01000025.1"/>
</dbReference>
<feature type="domain" description="Glycosyl transferase family 1" evidence="1">
    <location>
        <begin position="178"/>
        <end position="331"/>
    </location>
</feature>
<dbReference type="GO" id="GO:0016758">
    <property type="term" value="F:hexosyltransferase activity"/>
    <property type="evidence" value="ECO:0007669"/>
    <property type="project" value="TreeGrafter"/>
</dbReference>
<dbReference type="SUPFAM" id="SSF53756">
    <property type="entry name" value="UDP-Glycosyltransferase/glycogen phosphorylase"/>
    <property type="match status" value="1"/>
</dbReference>
<sequence length="364" mass="39799">MSGPPLKVLFVTDAPAVGGSEVYMRELIPPLRERGVHAEVALPDLEGNRGLREQLKALGVVVHVYGSVSELPPGFDLYLLSSWNPGGYRKYYRALPGPFVALVHDQLMLYVPGLPRGVYRALYEALQARDIRRAGDVVTVSRWGAEYLRSQHGMRAVHAVQNGVNTDKFRPPVGAEREEARAALGFSRFTVLVPARLSAEKNHVALLPVARRLPELEFVLVGSGYMEWPVRRLGSANLRFLGGRNDMPLLYRAADVVLQPTIAENQSLATLEAMASGAAVVCNDIPAQRELIEDRVSGWLVGNGTAGYVEALRALSRDPGLVAAFGRAARARVLERHTLTRNADAFAGTLREIVAGLGYPLRRP</sequence>
<reference evidence="3" key="2">
    <citation type="submission" date="2020-09" db="EMBL/GenBank/DDBJ databases">
        <authorList>
            <person name="Sun Q."/>
            <person name="Ohkuma M."/>
        </authorList>
    </citation>
    <scope>NUCLEOTIDE SEQUENCE</scope>
    <source>
        <strain evidence="3">JCM 14371</strain>
    </source>
</reference>